<dbReference type="RefSeq" id="WP_372265961.1">
    <property type="nucleotide sequence ID" value="NZ_JBFRUW010000028.1"/>
</dbReference>
<sequence length="179" mass="19873">MLIDLLKLGFRLVLLLLLLSLGLVNLHGHTFNSIQTTQYTTTQKICDAQTQFKPVTSDSAASLEGKPSSSDVGSASECVNQIAGSSHDSTHYHDTEMSVQWNTFRRILSNDQDASSDLEPVYHLLIDFFPPSLLALVLAAVPLLDSKLHWTSLIQSPPSRLSGWKEGNIQYSHFRDSIY</sequence>
<protein>
    <recommendedName>
        <fullName evidence="3">DUF2946 domain-containing protein</fullName>
    </recommendedName>
</protein>
<organism evidence="1 2">
    <name type="scientific">Vibrio gallaecicus</name>
    <dbReference type="NCBI Taxonomy" id="552386"/>
    <lineage>
        <taxon>Bacteria</taxon>
        <taxon>Pseudomonadati</taxon>
        <taxon>Pseudomonadota</taxon>
        <taxon>Gammaproteobacteria</taxon>
        <taxon>Vibrionales</taxon>
        <taxon>Vibrionaceae</taxon>
        <taxon>Vibrio</taxon>
    </lineage>
</organism>
<evidence type="ECO:0000313" key="2">
    <source>
        <dbReference type="Proteomes" id="UP001570417"/>
    </source>
</evidence>
<gene>
    <name evidence="1" type="ORF">AB4566_09480</name>
</gene>
<dbReference type="EMBL" id="JBFRUW010000028">
    <property type="protein sequence ID" value="MFA0568504.1"/>
    <property type="molecule type" value="Genomic_DNA"/>
</dbReference>
<evidence type="ECO:0008006" key="3">
    <source>
        <dbReference type="Google" id="ProtNLM"/>
    </source>
</evidence>
<reference evidence="1 2" key="1">
    <citation type="journal article" date="2024" name="ISME J.">
        <title>Tailless and filamentous prophages are predominant in marine Vibrio.</title>
        <authorList>
            <person name="Steensen K."/>
            <person name="Seneca J."/>
            <person name="Bartlau N."/>
            <person name="Yu X.A."/>
            <person name="Hussain F.A."/>
            <person name="Polz M.F."/>
        </authorList>
    </citation>
    <scope>NUCLEOTIDE SEQUENCE [LARGE SCALE GENOMIC DNA]</scope>
    <source>
        <strain evidence="1 2">10N.222.51.A1</strain>
    </source>
</reference>
<accession>A0ABV4NBY7</accession>
<dbReference type="Proteomes" id="UP001570417">
    <property type="component" value="Unassembled WGS sequence"/>
</dbReference>
<evidence type="ECO:0000313" key="1">
    <source>
        <dbReference type="EMBL" id="MFA0568504.1"/>
    </source>
</evidence>
<keyword evidence="2" id="KW-1185">Reference proteome</keyword>
<comment type="caution">
    <text evidence="1">The sequence shown here is derived from an EMBL/GenBank/DDBJ whole genome shotgun (WGS) entry which is preliminary data.</text>
</comment>
<name>A0ABV4NBY7_9VIBR</name>
<proteinExistence type="predicted"/>